<dbReference type="GO" id="GO:0003723">
    <property type="term" value="F:RNA binding"/>
    <property type="evidence" value="ECO:0007669"/>
    <property type="project" value="TreeGrafter"/>
</dbReference>
<evidence type="ECO:0000313" key="5">
    <source>
        <dbReference type="EMBL" id="SMY28815.1"/>
    </source>
</evidence>
<dbReference type="PANTHER" id="PTHR11223:SF3">
    <property type="entry name" value="EXPORTIN-5"/>
    <property type="match status" value="1"/>
</dbReference>
<feature type="compositionally biased region" description="Polar residues" evidence="2">
    <location>
        <begin position="1044"/>
        <end position="1053"/>
    </location>
</feature>
<dbReference type="AlphaFoldDB" id="A0A1Y6LWS8"/>
<comment type="similarity">
    <text evidence="1">Belongs to the exportin family.</text>
</comment>
<dbReference type="Pfam" id="PF19273">
    <property type="entry name" value="Exportin-5"/>
    <property type="match status" value="1"/>
</dbReference>
<proteinExistence type="inferred from homology"/>
<name>A0A1Y6LWS8_ZYMTR</name>
<dbReference type="GO" id="GO:0005634">
    <property type="term" value="C:nucleus"/>
    <property type="evidence" value="ECO:0007669"/>
    <property type="project" value="TreeGrafter"/>
</dbReference>
<protein>
    <submittedName>
        <fullName evidence="5">Uncharacterized protein</fullName>
    </submittedName>
</protein>
<dbReference type="InterPro" id="IPR016024">
    <property type="entry name" value="ARM-type_fold"/>
</dbReference>
<reference evidence="5 6" key="1">
    <citation type="submission" date="2016-10" db="EMBL/GenBank/DDBJ databases">
        <authorList>
            <person name="Varghese N."/>
        </authorList>
    </citation>
    <scope>NUCLEOTIDE SEQUENCE [LARGE SCALE GENOMIC DNA]</scope>
</reference>
<feature type="region of interest" description="Disordered" evidence="2">
    <location>
        <begin position="1230"/>
        <end position="1272"/>
    </location>
</feature>
<dbReference type="InterPro" id="IPR045478">
    <property type="entry name" value="Exportin-5_C"/>
</dbReference>
<dbReference type="Proteomes" id="UP000215453">
    <property type="component" value="Chromosome 11"/>
</dbReference>
<feature type="domain" description="Importin N-terminal" evidence="3">
    <location>
        <begin position="37"/>
        <end position="102"/>
    </location>
</feature>
<dbReference type="GO" id="GO:0005737">
    <property type="term" value="C:cytoplasm"/>
    <property type="evidence" value="ECO:0007669"/>
    <property type="project" value="TreeGrafter"/>
</dbReference>
<dbReference type="Pfam" id="PF03810">
    <property type="entry name" value="IBN_N"/>
    <property type="match status" value="1"/>
</dbReference>
<dbReference type="InterPro" id="IPR011989">
    <property type="entry name" value="ARM-like"/>
</dbReference>
<dbReference type="EMBL" id="LT882686">
    <property type="protein sequence ID" value="SMY28815.1"/>
    <property type="molecule type" value="Genomic_DNA"/>
</dbReference>
<dbReference type="GO" id="GO:0005049">
    <property type="term" value="F:nuclear export signal receptor activity"/>
    <property type="evidence" value="ECO:0007669"/>
    <property type="project" value="InterPro"/>
</dbReference>
<evidence type="ECO:0000259" key="3">
    <source>
        <dbReference type="Pfam" id="PF03810"/>
    </source>
</evidence>
<feature type="domain" description="Exportin-5 C-terminal" evidence="4">
    <location>
        <begin position="349"/>
        <end position="1190"/>
    </location>
</feature>
<dbReference type="InterPro" id="IPR045065">
    <property type="entry name" value="XPO1/5"/>
</dbReference>
<dbReference type="GO" id="GO:0006405">
    <property type="term" value="P:RNA export from nucleus"/>
    <property type="evidence" value="ECO:0007669"/>
    <property type="project" value="TreeGrafter"/>
</dbReference>
<organism evidence="5 6">
    <name type="scientific">Zymoseptoria tritici ST99CH_1A5</name>
    <dbReference type="NCBI Taxonomy" id="1276529"/>
    <lineage>
        <taxon>Eukaryota</taxon>
        <taxon>Fungi</taxon>
        <taxon>Dikarya</taxon>
        <taxon>Ascomycota</taxon>
        <taxon>Pezizomycotina</taxon>
        <taxon>Dothideomycetes</taxon>
        <taxon>Dothideomycetidae</taxon>
        <taxon>Mycosphaerellales</taxon>
        <taxon>Mycosphaerellaceae</taxon>
        <taxon>Zymoseptoria</taxon>
    </lineage>
</organism>
<dbReference type="GO" id="GO:0031267">
    <property type="term" value="F:small GTPase binding"/>
    <property type="evidence" value="ECO:0007669"/>
    <property type="project" value="InterPro"/>
</dbReference>
<feature type="compositionally biased region" description="Low complexity" evidence="2">
    <location>
        <begin position="1246"/>
        <end position="1255"/>
    </location>
</feature>
<dbReference type="InterPro" id="IPR001494">
    <property type="entry name" value="Importin-beta_N"/>
</dbReference>
<gene>
    <name evidence="5" type="ORF">ZT1A5_G10261</name>
</gene>
<evidence type="ECO:0000259" key="4">
    <source>
        <dbReference type="Pfam" id="PF19273"/>
    </source>
</evidence>
<feature type="region of interest" description="Disordered" evidence="2">
    <location>
        <begin position="1040"/>
        <end position="1061"/>
    </location>
</feature>
<evidence type="ECO:0000256" key="1">
    <source>
        <dbReference type="ARBA" id="ARBA00009466"/>
    </source>
</evidence>
<dbReference type="PANTHER" id="PTHR11223">
    <property type="entry name" value="EXPORTIN 1/5"/>
    <property type="match status" value="1"/>
</dbReference>
<evidence type="ECO:0000313" key="6">
    <source>
        <dbReference type="Proteomes" id="UP000215453"/>
    </source>
</evidence>
<dbReference type="GO" id="GO:0042565">
    <property type="term" value="C:RNA nuclear export complex"/>
    <property type="evidence" value="ECO:0007669"/>
    <property type="project" value="TreeGrafter"/>
</dbReference>
<dbReference type="GO" id="GO:0006611">
    <property type="term" value="P:protein export from nucleus"/>
    <property type="evidence" value="ECO:0007669"/>
    <property type="project" value="InterPro"/>
</dbReference>
<accession>A0A1Y6LWS8</accession>
<dbReference type="Gene3D" id="1.25.10.10">
    <property type="entry name" value="Leucine-rich Repeat Variant"/>
    <property type="match status" value="1"/>
</dbReference>
<sequence length="1272" mass="142104">MESNASASSTPLDHITQALNATLDPRISNDIRQQALQHLEAVKSQPDAPQNGFALADDFSQPDSLRYYGLQLLEYAVRYRWQEYSPTDTQQLRRWVTCLAGSLREQDALFLRNKIAQLWVEVAKRSWGEEAGGNRDEADGWLNMDQLLVNLWDAEGKGAGNKVLVLGILEALSEDIVHTEDALAGLRSEVLGHALNEIMIPAGLYEEHTKSRETSRQEVRAGSEGWLNRVCSFFALCVKQARVGGVEAATYEMCAIKALNTLRPTMGWISLKAVNEVSCVDCLFLPFHTPNVPLQMAAVEVLLALLGRPYNTHFHDTWSALTKQALQPERIAMIREAFVQTSSAPGEDEEKYALQKKMSELLSILTDSIARRPELADDGIDLSALFDLLLLVLQHKSLTVSIPVLHSWTKMINAQEDKLVDLVLTALPTLLSTCSERMLRYEALPDDESDDILQFLDEDFDTIPERHAFLGNYRRYCVVIIQSIARCRPIEALSIVLQEMQSMLENGPYTAARGFESAKYSKTSIPILKFDAQFNVVSAALQGYKSWMGDVSGVTPEQELYMKVQKDFQDAANSLQQWCYGMVNIHTDDPIVAEQILETMVMVVKTLKEPSTSFVLQMVQHLLTMRLYDQPAHTIFSDAVKTFEALRVVELQKIALKFSNPLLEVYNELEPRIEVLVQKHSDDPRLVWGYKAFLFMIVHRAGDIEPEPRMNRLQQMLRPVHAAWTNPDLAASVATLQTFCDSLAMGDLPEFYQSHGFHQVQDWSTRVLDAQGQARQTEIGDKAGALPLRMTKSMLAASAESLKTGSREYNDAAALWSGLIPLILPNLLQMLRHAQAFHNMSNYSSLSPDIQAVVKRTHQDRFWQSGISNESKDDFYARIQGSKSSLEGFASTVRGVMRTVRETGYHILYLLTKFDDKFYGLSGELAAPLAEALFADAGSLSSNHLQPVINVTTGLVQRCPSHYRSQFLPLILRHLFLALDGKISAEWEVIGQAAERAGQDGDELGDEMRSESVLRQLTFSMTHFVEWLFNFDRQQQQLSVQTQSNGNATNGHSHSPAATAKPSMTELILSDPNILEPLILFCTHVLRVHDTRCCSMICKVFRGYIPVFGATPTTTSLSISPETASQVREFISTEALKACITSLNEPYFADLQKELAMVIAQILSLYSPLTNTPREVLCSLPMMKPEKVDKAIGRMKGRSERGMRAVVLELLEGVRGVSIYEAGKVTVNGKSGHGAKSKAGPRREWQVQQHQNQNQGVGGEELEGVAGLFGEQ</sequence>
<evidence type="ECO:0000256" key="2">
    <source>
        <dbReference type="SAM" id="MobiDB-lite"/>
    </source>
</evidence>
<dbReference type="SUPFAM" id="SSF48371">
    <property type="entry name" value="ARM repeat"/>
    <property type="match status" value="1"/>
</dbReference>